<dbReference type="AlphaFoldDB" id="A0A6G1H8E9"/>
<dbReference type="PANTHER" id="PTHR19303:SF74">
    <property type="entry name" value="POGO TRANSPOSABLE ELEMENT WITH KRAB DOMAIN"/>
    <property type="match status" value="1"/>
</dbReference>
<reference evidence="2" key="1">
    <citation type="journal article" date="2020" name="Stud. Mycol.">
        <title>101 Dothideomycetes genomes: a test case for predicting lifestyles and emergence of pathogens.</title>
        <authorList>
            <person name="Haridas S."/>
            <person name="Albert R."/>
            <person name="Binder M."/>
            <person name="Bloem J."/>
            <person name="Labutti K."/>
            <person name="Salamov A."/>
            <person name="Andreopoulos B."/>
            <person name="Baker S."/>
            <person name="Barry K."/>
            <person name="Bills G."/>
            <person name="Bluhm B."/>
            <person name="Cannon C."/>
            <person name="Castanera R."/>
            <person name="Culley D."/>
            <person name="Daum C."/>
            <person name="Ezra D."/>
            <person name="Gonzalez J."/>
            <person name="Henrissat B."/>
            <person name="Kuo A."/>
            <person name="Liang C."/>
            <person name="Lipzen A."/>
            <person name="Lutzoni F."/>
            <person name="Magnuson J."/>
            <person name="Mondo S."/>
            <person name="Nolan M."/>
            <person name="Ohm R."/>
            <person name="Pangilinan J."/>
            <person name="Park H.-J."/>
            <person name="Ramirez L."/>
            <person name="Alfaro M."/>
            <person name="Sun H."/>
            <person name="Tritt A."/>
            <person name="Yoshinaga Y."/>
            <person name="Zwiers L.-H."/>
            <person name="Turgeon B."/>
            <person name="Goodwin S."/>
            <person name="Spatafora J."/>
            <person name="Crous P."/>
            <person name="Grigoriev I."/>
        </authorList>
    </citation>
    <scope>NUCLEOTIDE SEQUENCE</scope>
    <source>
        <strain evidence="2">CBS 113979</strain>
    </source>
</reference>
<evidence type="ECO:0000313" key="2">
    <source>
        <dbReference type="EMBL" id="KAF1989300.1"/>
    </source>
</evidence>
<dbReference type="PANTHER" id="PTHR19303">
    <property type="entry name" value="TRANSPOSON"/>
    <property type="match status" value="1"/>
</dbReference>
<feature type="domain" description="DDE-1" evidence="1">
    <location>
        <begin position="36"/>
        <end position="211"/>
    </location>
</feature>
<evidence type="ECO:0000259" key="1">
    <source>
        <dbReference type="Pfam" id="PF03184"/>
    </source>
</evidence>
<dbReference type="GO" id="GO:0003677">
    <property type="term" value="F:DNA binding"/>
    <property type="evidence" value="ECO:0007669"/>
    <property type="project" value="TreeGrafter"/>
</dbReference>
<keyword evidence="3" id="KW-1185">Reference proteome</keyword>
<dbReference type="OrthoDB" id="4357141at2759"/>
<evidence type="ECO:0000313" key="3">
    <source>
        <dbReference type="Proteomes" id="UP000800041"/>
    </source>
</evidence>
<protein>
    <submittedName>
        <fullName evidence="2">DDE-domain-containing protein</fullName>
    </submittedName>
</protein>
<proteinExistence type="predicted"/>
<dbReference type="Proteomes" id="UP000800041">
    <property type="component" value="Unassembled WGS sequence"/>
</dbReference>
<dbReference type="GO" id="GO:0005634">
    <property type="term" value="C:nucleus"/>
    <property type="evidence" value="ECO:0007669"/>
    <property type="project" value="TreeGrafter"/>
</dbReference>
<dbReference type="EMBL" id="ML977145">
    <property type="protein sequence ID" value="KAF1989300.1"/>
    <property type="molecule type" value="Genomic_DNA"/>
</dbReference>
<organism evidence="2 3">
    <name type="scientific">Aulographum hederae CBS 113979</name>
    <dbReference type="NCBI Taxonomy" id="1176131"/>
    <lineage>
        <taxon>Eukaryota</taxon>
        <taxon>Fungi</taxon>
        <taxon>Dikarya</taxon>
        <taxon>Ascomycota</taxon>
        <taxon>Pezizomycotina</taxon>
        <taxon>Dothideomycetes</taxon>
        <taxon>Pleosporomycetidae</taxon>
        <taxon>Aulographales</taxon>
        <taxon>Aulographaceae</taxon>
    </lineage>
</organism>
<dbReference type="Pfam" id="PF03184">
    <property type="entry name" value="DDE_1"/>
    <property type="match status" value="1"/>
</dbReference>
<dbReference type="InterPro" id="IPR050863">
    <property type="entry name" value="CenT-Element_Derived"/>
</dbReference>
<feature type="non-terminal residue" evidence="2">
    <location>
        <position position="1"/>
    </location>
</feature>
<dbReference type="InterPro" id="IPR004875">
    <property type="entry name" value="DDE_SF_endonuclease_dom"/>
</dbReference>
<name>A0A6G1H8E9_9PEZI</name>
<accession>A0A6G1H8E9</accession>
<sequence>SYNMDEKGFLIGILNKTRRVYSSTNKPKGAGQDGNRSWITVIAAICQDGTSLPPTIIYQGMALQDSWLEDWQPEDQEAWFTATPTGWTNDEVGLSWLIKVFDRSTKRKARNGRDWRLLLIDGHGSHLNIPFIKYALDHKIILAAYPPHSTHRLQPLDVSLFSPLSVYYSQNLNTHLYLTQGLSGITKRDFFRLFWPAYIRAFSKHNILSGWRKVGLLPFDPQEVLRQIPKRLDARKLREVADTSSRGLINSMLSQAFAGSDITPESQRKISSTIHQLSTQNAILNAEISGLRATVGLEKKKRKCAGADRTTGAAEITCEGEGEKVT</sequence>
<gene>
    <name evidence="2" type="ORF">K402DRAFT_390883</name>
</gene>